<keyword evidence="6" id="KW-0694">RNA-binding</keyword>
<dbReference type="EMBL" id="QJPH01000046">
    <property type="protein sequence ID" value="PZN87264.1"/>
    <property type="molecule type" value="Genomic_DNA"/>
</dbReference>
<comment type="caution">
    <text evidence="8">The sequence shown here is derived from an EMBL/GenBank/DDBJ whole genome shotgun (WGS) entry which is preliminary data.</text>
</comment>
<dbReference type="GO" id="GO:0016787">
    <property type="term" value="F:hydrolase activity"/>
    <property type="evidence" value="ECO:0007669"/>
    <property type="project" value="UniProtKB-KW"/>
</dbReference>
<evidence type="ECO:0000256" key="6">
    <source>
        <dbReference type="ARBA" id="ARBA00022884"/>
    </source>
</evidence>
<keyword evidence="3" id="KW-0540">Nuclease</keyword>
<reference evidence="8 9" key="1">
    <citation type="journal article" date="2018" name="Aquat. Microb. Ecol.">
        <title>Gammaproteobacterial methanotrophs dominate.</title>
        <authorList>
            <person name="Rissanen A.J."/>
            <person name="Saarenheimo J."/>
            <person name="Tiirola M."/>
            <person name="Peura S."/>
            <person name="Aalto S.L."/>
            <person name="Karvinen A."/>
            <person name="Nykanen H."/>
        </authorList>
    </citation>
    <scope>NUCLEOTIDE SEQUENCE [LARGE SCALE GENOMIC DNA]</scope>
    <source>
        <strain evidence="8">AMbin10</strain>
    </source>
</reference>
<accession>A0A2W4TS68</accession>
<name>A0A2W4TS68_9GAMM</name>
<organism evidence="8 9">
    <name type="scientific">Candidatus Methylumidiphilus alinenensis</name>
    <dbReference type="NCBI Taxonomy" id="2202197"/>
    <lineage>
        <taxon>Bacteria</taxon>
        <taxon>Pseudomonadati</taxon>
        <taxon>Pseudomonadota</taxon>
        <taxon>Gammaproteobacteria</taxon>
        <taxon>Methylococcales</taxon>
        <taxon>Candidatus Methylumidiphilus</taxon>
    </lineage>
</organism>
<dbReference type="AlphaFoldDB" id="A0A2W4TS68"/>
<keyword evidence="4" id="KW-0255">Endonuclease</keyword>
<protein>
    <recommendedName>
        <fullName evidence="10">Addiction module toxin, HicA family</fullName>
    </recommendedName>
</protein>
<evidence type="ECO:0000313" key="8">
    <source>
        <dbReference type="EMBL" id="PZN87264.1"/>
    </source>
</evidence>
<proteinExistence type="inferred from homology"/>
<dbReference type="InterPro" id="IPR012933">
    <property type="entry name" value="HicA_mRNA_interferase"/>
</dbReference>
<evidence type="ECO:0008006" key="10">
    <source>
        <dbReference type="Google" id="ProtNLM"/>
    </source>
</evidence>
<dbReference type="Gene3D" id="3.30.920.30">
    <property type="entry name" value="Hypothetical protein"/>
    <property type="match status" value="1"/>
</dbReference>
<keyword evidence="7" id="KW-0346">Stress response</keyword>
<dbReference type="Proteomes" id="UP000249396">
    <property type="component" value="Unassembled WGS sequence"/>
</dbReference>
<sequence length="62" mass="7176">MNSANIIKRLESEGWYKAHQAGSHIKYKHPEKPGYVTVPHTKKDIPLATVKSIYKQAGWTWR</sequence>
<dbReference type="GO" id="GO:0004519">
    <property type="term" value="F:endonuclease activity"/>
    <property type="evidence" value="ECO:0007669"/>
    <property type="project" value="UniProtKB-KW"/>
</dbReference>
<evidence type="ECO:0000256" key="1">
    <source>
        <dbReference type="ARBA" id="ARBA00006620"/>
    </source>
</evidence>
<keyword evidence="2" id="KW-1277">Toxin-antitoxin system</keyword>
<dbReference type="Pfam" id="PF07927">
    <property type="entry name" value="HicA_toxin"/>
    <property type="match status" value="1"/>
</dbReference>
<dbReference type="SUPFAM" id="SSF54786">
    <property type="entry name" value="YcfA/nrd intein domain"/>
    <property type="match status" value="1"/>
</dbReference>
<dbReference type="InterPro" id="IPR038570">
    <property type="entry name" value="HicA_sf"/>
</dbReference>
<dbReference type="GO" id="GO:0003729">
    <property type="term" value="F:mRNA binding"/>
    <property type="evidence" value="ECO:0007669"/>
    <property type="project" value="InterPro"/>
</dbReference>
<comment type="similarity">
    <text evidence="1">Belongs to the HicA mRNA interferase family.</text>
</comment>
<keyword evidence="5" id="KW-0378">Hydrolase</keyword>
<gene>
    <name evidence="8" type="ORF">DM484_00420</name>
</gene>
<evidence type="ECO:0000256" key="2">
    <source>
        <dbReference type="ARBA" id="ARBA00022649"/>
    </source>
</evidence>
<evidence type="ECO:0000313" key="9">
    <source>
        <dbReference type="Proteomes" id="UP000249396"/>
    </source>
</evidence>
<evidence type="ECO:0000256" key="4">
    <source>
        <dbReference type="ARBA" id="ARBA00022759"/>
    </source>
</evidence>
<evidence type="ECO:0000256" key="3">
    <source>
        <dbReference type="ARBA" id="ARBA00022722"/>
    </source>
</evidence>
<evidence type="ECO:0000256" key="7">
    <source>
        <dbReference type="ARBA" id="ARBA00023016"/>
    </source>
</evidence>
<evidence type="ECO:0000256" key="5">
    <source>
        <dbReference type="ARBA" id="ARBA00022801"/>
    </source>
</evidence>